<dbReference type="AlphaFoldDB" id="A0A1J1HFS7"/>
<keyword evidence="2" id="KW-1185">Reference proteome</keyword>
<proteinExistence type="predicted"/>
<protein>
    <submittedName>
        <fullName evidence="1">CLUMA_CG000375, isoform A</fullName>
    </submittedName>
</protein>
<reference evidence="1 2" key="1">
    <citation type="submission" date="2015-04" db="EMBL/GenBank/DDBJ databases">
        <authorList>
            <person name="Syromyatnikov M.Y."/>
            <person name="Popov V.N."/>
        </authorList>
    </citation>
    <scope>NUCLEOTIDE SEQUENCE [LARGE SCALE GENOMIC DNA]</scope>
</reference>
<sequence length="103" mass="11878">MLSAENFQIKGSLMESFVLRWCGWHHEESSLLKHTSFIGTQCLFDSMVNSREIRINKSLKIIFTSLLFHLPSSLLLARFELECKSFLGRQDPKENTDLENSGL</sequence>
<organism evidence="1 2">
    <name type="scientific">Clunio marinus</name>
    <dbReference type="NCBI Taxonomy" id="568069"/>
    <lineage>
        <taxon>Eukaryota</taxon>
        <taxon>Metazoa</taxon>
        <taxon>Ecdysozoa</taxon>
        <taxon>Arthropoda</taxon>
        <taxon>Hexapoda</taxon>
        <taxon>Insecta</taxon>
        <taxon>Pterygota</taxon>
        <taxon>Neoptera</taxon>
        <taxon>Endopterygota</taxon>
        <taxon>Diptera</taxon>
        <taxon>Nematocera</taxon>
        <taxon>Chironomoidea</taxon>
        <taxon>Chironomidae</taxon>
        <taxon>Clunio</taxon>
    </lineage>
</organism>
<evidence type="ECO:0000313" key="2">
    <source>
        <dbReference type="Proteomes" id="UP000183832"/>
    </source>
</evidence>
<dbReference type="Proteomes" id="UP000183832">
    <property type="component" value="Unassembled WGS sequence"/>
</dbReference>
<gene>
    <name evidence="1" type="ORF">CLUMA_CG000375</name>
</gene>
<dbReference type="EMBL" id="CVRI01000001">
    <property type="protein sequence ID" value="CRK86410.1"/>
    <property type="molecule type" value="Genomic_DNA"/>
</dbReference>
<evidence type="ECO:0000313" key="1">
    <source>
        <dbReference type="EMBL" id="CRK86410.1"/>
    </source>
</evidence>
<accession>A0A1J1HFS7</accession>
<name>A0A1J1HFS7_9DIPT</name>